<keyword evidence="1" id="KW-0285">Flavoprotein</keyword>
<evidence type="ECO:0000313" key="5">
    <source>
        <dbReference type="EMBL" id="MFE3848219.1"/>
    </source>
</evidence>
<dbReference type="PROSITE" id="PS50112">
    <property type="entry name" value="PAS"/>
    <property type="match status" value="1"/>
</dbReference>
<reference evidence="5 6" key="1">
    <citation type="submission" date="2024-06" db="EMBL/GenBank/DDBJ databases">
        <title>Flavobacterium spp. isolated from glacier.</title>
        <authorList>
            <person name="Han D."/>
        </authorList>
    </citation>
    <scope>NUCLEOTIDE SEQUENCE [LARGE SCALE GENOMIC DNA]</scope>
    <source>
        <strain evidence="5 6">LB3P45</strain>
    </source>
</reference>
<evidence type="ECO:0000256" key="1">
    <source>
        <dbReference type="ARBA" id="ARBA00022630"/>
    </source>
</evidence>
<dbReference type="InterPro" id="IPR035965">
    <property type="entry name" value="PAS-like_dom_sf"/>
</dbReference>
<dbReference type="EMBL" id="JBHZQA010000005">
    <property type="protein sequence ID" value="MFE3848219.1"/>
    <property type="molecule type" value="Genomic_DNA"/>
</dbReference>
<dbReference type="CDD" id="cd00130">
    <property type="entry name" value="PAS"/>
    <property type="match status" value="1"/>
</dbReference>
<comment type="caution">
    <text evidence="5">The sequence shown here is derived from an EMBL/GenBank/DDBJ whole genome shotgun (WGS) entry which is preliminary data.</text>
</comment>
<dbReference type="PANTHER" id="PTHR47429">
    <property type="entry name" value="PROTEIN TWIN LOV 1"/>
    <property type="match status" value="1"/>
</dbReference>
<dbReference type="Gene3D" id="3.30.450.20">
    <property type="entry name" value="PAS domain"/>
    <property type="match status" value="1"/>
</dbReference>
<dbReference type="Pfam" id="PF13426">
    <property type="entry name" value="PAS_9"/>
    <property type="match status" value="1"/>
</dbReference>
<feature type="domain" description="PAS" evidence="4">
    <location>
        <begin position="74"/>
        <end position="129"/>
    </location>
</feature>
<gene>
    <name evidence="5" type="ORF">ACFX5D_09635</name>
</gene>
<keyword evidence="2" id="KW-0288">FMN</keyword>
<evidence type="ECO:0000256" key="2">
    <source>
        <dbReference type="ARBA" id="ARBA00022643"/>
    </source>
</evidence>
<dbReference type="RefSeq" id="WP_379857985.1">
    <property type="nucleotide sequence ID" value="NZ_JBHZQA010000005.1"/>
</dbReference>
<dbReference type="PANTHER" id="PTHR47429:SF2">
    <property type="entry name" value="PROTEIN TWIN LOV 1"/>
    <property type="match status" value="1"/>
</dbReference>
<keyword evidence="6" id="KW-1185">Reference proteome</keyword>
<dbReference type="Proteomes" id="UP001600039">
    <property type="component" value="Unassembled WGS sequence"/>
</dbReference>
<protein>
    <submittedName>
        <fullName evidence="5">PAS domain-containing protein</fullName>
    </submittedName>
</protein>
<organism evidence="5 6">
    <name type="scientific">Flavobacterium fructosi</name>
    <dbReference type="NCBI Taxonomy" id="3230416"/>
    <lineage>
        <taxon>Bacteria</taxon>
        <taxon>Pseudomonadati</taxon>
        <taxon>Bacteroidota</taxon>
        <taxon>Flavobacteriia</taxon>
        <taxon>Flavobacteriales</taxon>
        <taxon>Flavobacteriaceae</taxon>
        <taxon>Flavobacterium</taxon>
    </lineage>
</organism>
<proteinExistence type="predicted"/>
<sequence>MSNLNQYEGAIVNYHNDLRIKSLPIVCVDFHYEFLKEVKQSFLDLKNLKKMAYQNRWKLSPDWDISSPIKEEVIIVTDSKLTIVFASHNMIKMNGYLQAEVLGKSPKMFQGQVTDTIVSNEINTAIQSQQPFEKTVLNYKKNGEIYACLIKGYPVFNLKGQLSHYIAFEKAA</sequence>
<dbReference type="NCBIfam" id="TIGR00229">
    <property type="entry name" value="sensory_box"/>
    <property type="match status" value="1"/>
</dbReference>
<evidence type="ECO:0000313" key="6">
    <source>
        <dbReference type="Proteomes" id="UP001600039"/>
    </source>
</evidence>
<dbReference type="InterPro" id="IPR000014">
    <property type="entry name" value="PAS"/>
</dbReference>
<evidence type="ECO:0000259" key="4">
    <source>
        <dbReference type="PROSITE" id="PS50112"/>
    </source>
</evidence>
<dbReference type="SUPFAM" id="SSF55785">
    <property type="entry name" value="PYP-like sensor domain (PAS domain)"/>
    <property type="match status" value="1"/>
</dbReference>
<evidence type="ECO:0000256" key="3">
    <source>
        <dbReference type="ARBA" id="ARBA00022991"/>
    </source>
</evidence>
<name>A0ABW6HMG7_9FLAO</name>
<accession>A0ABW6HMG7</accession>
<keyword evidence="3" id="KW-0157">Chromophore</keyword>